<feature type="compositionally biased region" description="Basic residues" evidence="2">
    <location>
        <begin position="184"/>
        <end position="194"/>
    </location>
</feature>
<accession>A0A1B6HPY8</accession>
<feature type="compositionally biased region" description="Polar residues" evidence="2">
    <location>
        <begin position="228"/>
        <end position="237"/>
    </location>
</feature>
<dbReference type="InterPro" id="IPR003903">
    <property type="entry name" value="UIM_dom"/>
</dbReference>
<name>A0A1B6HPY8_9HEMI</name>
<sequence>MEWKRNKEDNWHMARSKSTRGDHVQEKKKYNKDGDNYFEGTGVQKNKKTRRPRQAEATPPSMAQGLSVPSGSSGPPPVNAWSQKKGSALFSKAPEVDDEDEMLKLALQESLKTAEEDKKRQRERFRMMNMEVPKNSGIEECTENENALQEEKSISRSAQFDVHRPSNDLHFIETDSDENPVQNQRRKCVPSRIRKSSDAQDKIAAPPIVKKNSSGQHETLYSDFPSVQDGTNSNLESSGPCEMPHPYSVETANTSSRPYIKKTQNHDSNKDITVPENDYQAHSSTNDLSARFKLGLTFGDTKDLLDAEQSNDIFKSSAITENHKFETSSHTHNKNTFPANSISPYPDCTETDIMLHNFIRHDPPSSANSNPTERTDLSTDVFTNQQRNVLEQGLNGASTGIILSNTNGQDSSSSMSNSPLQNVTPYGSLDNMSQHMKMGTFQVPPQNTMFPFQIPIGPQGNQEAANLQALQLAASRNLACSAGVSPGYAPVNPAMRSLVPGLAQYHQPPSNIPMPPSQYHPTSPNIAIPPPAGTDLSHGHWYQTHYQQMAINAIQHHQAQSVHEPINVASNIGHPQVIQQQTQPATVTHNQHIMMPLPVNPNLIQSQAKLNIPATQETSVHHLQHQISYQNAGEQALISKVKSQELYQQIIQCRQQLYQLQQEFVVSQAQPSMQIQQTPQPVAYPVQPLALSANHVYPVMPGLVQNQQLPNNEKISPTTQQGYPNIDEIFNTVTSVPESSASQVLSGVGRGRGRLP</sequence>
<feature type="region of interest" description="Disordered" evidence="2">
    <location>
        <begin position="400"/>
        <end position="429"/>
    </location>
</feature>
<dbReference type="AlphaFoldDB" id="A0A1B6HPY8"/>
<dbReference type="EMBL" id="GECU01030949">
    <property type="protein sequence ID" value="JAS76757.1"/>
    <property type="molecule type" value="Transcribed_RNA"/>
</dbReference>
<evidence type="ECO:0000256" key="1">
    <source>
        <dbReference type="SAM" id="Coils"/>
    </source>
</evidence>
<feature type="coiled-coil region" evidence="1">
    <location>
        <begin position="104"/>
        <end position="131"/>
    </location>
</feature>
<gene>
    <name evidence="3" type="ORF">g.20489</name>
</gene>
<keyword evidence="1" id="KW-0175">Coiled coil</keyword>
<feature type="region of interest" description="Disordered" evidence="2">
    <location>
        <begin position="171"/>
        <end position="201"/>
    </location>
</feature>
<feature type="compositionally biased region" description="Polar residues" evidence="2">
    <location>
        <begin position="419"/>
        <end position="429"/>
    </location>
</feature>
<reference evidence="3" key="1">
    <citation type="submission" date="2015-11" db="EMBL/GenBank/DDBJ databases">
        <title>De novo transcriptome assembly of four potential Pierce s Disease insect vectors from Arizona vineyards.</title>
        <authorList>
            <person name="Tassone E.E."/>
        </authorList>
    </citation>
    <scope>NUCLEOTIDE SEQUENCE</scope>
</reference>
<dbReference type="PROSITE" id="PS50330">
    <property type="entry name" value="UIM"/>
    <property type="match status" value="1"/>
</dbReference>
<feature type="region of interest" description="Disordered" evidence="2">
    <location>
        <begin position="223"/>
        <end position="242"/>
    </location>
</feature>
<organism evidence="3">
    <name type="scientific">Homalodisca liturata</name>
    <dbReference type="NCBI Taxonomy" id="320908"/>
    <lineage>
        <taxon>Eukaryota</taxon>
        <taxon>Metazoa</taxon>
        <taxon>Ecdysozoa</taxon>
        <taxon>Arthropoda</taxon>
        <taxon>Hexapoda</taxon>
        <taxon>Insecta</taxon>
        <taxon>Pterygota</taxon>
        <taxon>Neoptera</taxon>
        <taxon>Paraneoptera</taxon>
        <taxon>Hemiptera</taxon>
        <taxon>Auchenorrhyncha</taxon>
        <taxon>Membracoidea</taxon>
        <taxon>Cicadellidae</taxon>
        <taxon>Cicadellinae</taxon>
        <taxon>Proconiini</taxon>
        <taxon>Homalodisca</taxon>
    </lineage>
</organism>
<feature type="compositionally biased region" description="Basic and acidic residues" evidence="2">
    <location>
        <begin position="19"/>
        <end position="35"/>
    </location>
</feature>
<dbReference type="SMART" id="SM00726">
    <property type="entry name" value="UIM"/>
    <property type="match status" value="1"/>
</dbReference>
<evidence type="ECO:0000313" key="3">
    <source>
        <dbReference type="EMBL" id="JAS76757.1"/>
    </source>
</evidence>
<proteinExistence type="predicted"/>
<evidence type="ECO:0000256" key="2">
    <source>
        <dbReference type="SAM" id="MobiDB-lite"/>
    </source>
</evidence>
<feature type="region of interest" description="Disordered" evidence="2">
    <location>
        <begin position="1"/>
        <end position="86"/>
    </location>
</feature>
<protein>
    <submittedName>
        <fullName evidence="3">Uncharacterized protein</fullName>
    </submittedName>
</protein>
<feature type="compositionally biased region" description="Basic and acidic residues" evidence="2">
    <location>
        <begin position="1"/>
        <end position="12"/>
    </location>
</feature>
<feature type="compositionally biased region" description="Low complexity" evidence="2">
    <location>
        <begin position="404"/>
        <end position="418"/>
    </location>
</feature>